<evidence type="ECO:0000313" key="2">
    <source>
        <dbReference type="EMBL" id="GAA0143251.1"/>
    </source>
</evidence>
<sequence>MEEATEDFVGSLLRDSPEAPPTTTFPDLDDSQAPLTCNPFVPEWALLLIKQGLQFLNRLKGNPPRNLQP</sequence>
<dbReference type="AlphaFoldDB" id="A0AAV3NVT8"/>
<evidence type="ECO:0000256" key="1">
    <source>
        <dbReference type="SAM" id="MobiDB-lite"/>
    </source>
</evidence>
<proteinExistence type="predicted"/>
<dbReference type="EMBL" id="BAABME010000495">
    <property type="protein sequence ID" value="GAA0143251.1"/>
    <property type="molecule type" value="Genomic_DNA"/>
</dbReference>
<name>A0AAV3NVT8_LITER</name>
<keyword evidence="3" id="KW-1185">Reference proteome</keyword>
<feature type="region of interest" description="Disordered" evidence="1">
    <location>
        <begin position="1"/>
        <end position="33"/>
    </location>
</feature>
<evidence type="ECO:0000313" key="3">
    <source>
        <dbReference type="Proteomes" id="UP001454036"/>
    </source>
</evidence>
<reference evidence="2 3" key="1">
    <citation type="submission" date="2024-01" db="EMBL/GenBank/DDBJ databases">
        <title>The complete chloroplast genome sequence of Lithospermum erythrorhizon: insights into the phylogenetic relationship among Boraginaceae species and the maternal lineages of purple gromwells.</title>
        <authorList>
            <person name="Okada T."/>
            <person name="Watanabe K."/>
        </authorList>
    </citation>
    <scope>NUCLEOTIDE SEQUENCE [LARGE SCALE GENOMIC DNA]</scope>
</reference>
<gene>
    <name evidence="2" type="ORF">LIER_03978</name>
</gene>
<organism evidence="2 3">
    <name type="scientific">Lithospermum erythrorhizon</name>
    <name type="common">Purple gromwell</name>
    <name type="synonym">Lithospermum officinale var. erythrorhizon</name>
    <dbReference type="NCBI Taxonomy" id="34254"/>
    <lineage>
        <taxon>Eukaryota</taxon>
        <taxon>Viridiplantae</taxon>
        <taxon>Streptophyta</taxon>
        <taxon>Embryophyta</taxon>
        <taxon>Tracheophyta</taxon>
        <taxon>Spermatophyta</taxon>
        <taxon>Magnoliopsida</taxon>
        <taxon>eudicotyledons</taxon>
        <taxon>Gunneridae</taxon>
        <taxon>Pentapetalae</taxon>
        <taxon>asterids</taxon>
        <taxon>lamiids</taxon>
        <taxon>Boraginales</taxon>
        <taxon>Boraginaceae</taxon>
        <taxon>Boraginoideae</taxon>
        <taxon>Lithospermeae</taxon>
        <taxon>Lithospermum</taxon>
    </lineage>
</organism>
<accession>A0AAV3NVT8</accession>
<dbReference type="Proteomes" id="UP001454036">
    <property type="component" value="Unassembled WGS sequence"/>
</dbReference>
<protein>
    <submittedName>
        <fullName evidence="2">Uncharacterized protein</fullName>
    </submittedName>
</protein>
<comment type="caution">
    <text evidence="2">The sequence shown here is derived from an EMBL/GenBank/DDBJ whole genome shotgun (WGS) entry which is preliminary data.</text>
</comment>